<accession>A0A0G3HFA6</accession>
<dbReference type="PROSITE" id="PS50977">
    <property type="entry name" value="HTH_TETR_2"/>
    <property type="match status" value="1"/>
</dbReference>
<evidence type="ECO:0000256" key="1">
    <source>
        <dbReference type="ARBA" id="ARBA00023015"/>
    </source>
</evidence>
<evidence type="ECO:0000313" key="7">
    <source>
        <dbReference type="Proteomes" id="UP000035548"/>
    </source>
</evidence>
<dbReference type="Proteomes" id="UP000035548">
    <property type="component" value="Chromosome"/>
</dbReference>
<evidence type="ECO:0000256" key="4">
    <source>
        <dbReference type="PROSITE-ProRule" id="PRU00335"/>
    </source>
</evidence>
<keyword evidence="3" id="KW-0804">Transcription</keyword>
<dbReference type="InterPro" id="IPR009057">
    <property type="entry name" value="Homeodomain-like_sf"/>
</dbReference>
<evidence type="ECO:0000313" key="6">
    <source>
        <dbReference type="EMBL" id="AKK11425.1"/>
    </source>
</evidence>
<protein>
    <submittedName>
        <fullName evidence="6">Transcriptional regulator, TetR family</fullName>
    </submittedName>
</protein>
<dbReference type="GO" id="GO:0003700">
    <property type="term" value="F:DNA-binding transcription factor activity"/>
    <property type="evidence" value="ECO:0007669"/>
    <property type="project" value="TreeGrafter"/>
</dbReference>
<keyword evidence="7" id="KW-1185">Reference proteome</keyword>
<organism evidence="6 7">
    <name type="scientific">Corynebacterium uterequi</name>
    <dbReference type="NCBI Taxonomy" id="1072256"/>
    <lineage>
        <taxon>Bacteria</taxon>
        <taxon>Bacillati</taxon>
        <taxon>Actinomycetota</taxon>
        <taxon>Actinomycetes</taxon>
        <taxon>Mycobacteriales</taxon>
        <taxon>Corynebacteriaceae</taxon>
        <taxon>Corynebacterium</taxon>
    </lineage>
</organism>
<dbReference type="Gene3D" id="1.10.357.10">
    <property type="entry name" value="Tetracycline Repressor, domain 2"/>
    <property type="match status" value="1"/>
</dbReference>
<evidence type="ECO:0000256" key="2">
    <source>
        <dbReference type="ARBA" id="ARBA00023125"/>
    </source>
</evidence>
<dbReference type="PRINTS" id="PR00455">
    <property type="entry name" value="HTHTETR"/>
</dbReference>
<dbReference type="InterPro" id="IPR050109">
    <property type="entry name" value="HTH-type_TetR-like_transc_reg"/>
</dbReference>
<sequence length="164" mass="17251">MCTVHLQRDTIVDAATEILDTYGLADMTMRRVATQLQVAPGALYWHVPNKQALLAAVAARILSPCLSAGAPSDAREFCGLLYEQLRSVTDAADVVAAALAPAESPLRSALHEQLRARLSGVDDAELVADALVLLIVGATAREQLAGSDTPSVVAAYVDLVLRGC</sequence>
<dbReference type="KEGG" id="cut:CUTER_07180"/>
<keyword evidence="2 4" id="KW-0238">DNA-binding</keyword>
<reference evidence="7" key="2">
    <citation type="submission" date="2015-05" db="EMBL/GenBank/DDBJ databases">
        <title>Complete genome sequence of Corynebacterium uterequi DSM 45634, isolated from the uterus of a maiden mare.</title>
        <authorList>
            <person name="Ruckert C."/>
            <person name="Albersmeier A."/>
            <person name="Winkler A."/>
            <person name="Tauch A."/>
        </authorList>
    </citation>
    <scope>NUCLEOTIDE SEQUENCE [LARGE SCALE GENOMIC DNA]</scope>
    <source>
        <strain evidence="7">DSM 45634</strain>
    </source>
</reference>
<feature type="domain" description="HTH tetR-type" evidence="5">
    <location>
        <begin position="5"/>
        <end position="65"/>
    </location>
</feature>
<dbReference type="EMBL" id="CP011546">
    <property type="protein sequence ID" value="AKK11425.1"/>
    <property type="molecule type" value="Genomic_DNA"/>
</dbReference>
<dbReference type="PANTHER" id="PTHR30055">
    <property type="entry name" value="HTH-TYPE TRANSCRIPTIONAL REGULATOR RUTR"/>
    <property type="match status" value="1"/>
</dbReference>
<reference evidence="6 7" key="1">
    <citation type="journal article" date="2015" name="Genome Announc.">
        <title>Virulence Factor Genes Detected in the Complete Genome Sequence of Corynebacterium uterequi DSM 45634, Isolated from the Uterus of a Maiden Mare.</title>
        <authorList>
            <person name="Ruckert C."/>
            <person name="Kriete M."/>
            <person name="Jaenicke S."/>
            <person name="Winkler A."/>
            <person name="Tauch A."/>
        </authorList>
    </citation>
    <scope>NUCLEOTIDE SEQUENCE [LARGE SCALE GENOMIC DNA]</scope>
    <source>
        <strain evidence="6 7">DSM 45634</strain>
    </source>
</reference>
<feature type="DNA-binding region" description="H-T-H motif" evidence="4">
    <location>
        <begin position="28"/>
        <end position="47"/>
    </location>
</feature>
<dbReference type="SUPFAM" id="SSF46689">
    <property type="entry name" value="Homeodomain-like"/>
    <property type="match status" value="1"/>
</dbReference>
<dbReference type="GO" id="GO:0000976">
    <property type="term" value="F:transcription cis-regulatory region binding"/>
    <property type="evidence" value="ECO:0007669"/>
    <property type="project" value="TreeGrafter"/>
</dbReference>
<dbReference type="PATRIC" id="fig|1072256.5.peg.1420"/>
<dbReference type="STRING" id="1072256.CUTER_07180"/>
<name>A0A0G3HFA6_9CORY</name>
<dbReference type="PANTHER" id="PTHR30055:SF151">
    <property type="entry name" value="TRANSCRIPTIONAL REGULATORY PROTEIN"/>
    <property type="match status" value="1"/>
</dbReference>
<dbReference type="AlphaFoldDB" id="A0A0G3HFA6"/>
<dbReference type="Pfam" id="PF00440">
    <property type="entry name" value="TetR_N"/>
    <property type="match status" value="1"/>
</dbReference>
<proteinExistence type="predicted"/>
<dbReference type="InterPro" id="IPR001647">
    <property type="entry name" value="HTH_TetR"/>
</dbReference>
<evidence type="ECO:0000259" key="5">
    <source>
        <dbReference type="PROSITE" id="PS50977"/>
    </source>
</evidence>
<gene>
    <name evidence="6" type="ORF">CUTER_07180</name>
</gene>
<keyword evidence="1" id="KW-0805">Transcription regulation</keyword>
<dbReference type="InterPro" id="IPR023772">
    <property type="entry name" value="DNA-bd_HTH_TetR-type_CS"/>
</dbReference>
<dbReference type="PROSITE" id="PS01081">
    <property type="entry name" value="HTH_TETR_1"/>
    <property type="match status" value="1"/>
</dbReference>
<evidence type="ECO:0000256" key="3">
    <source>
        <dbReference type="ARBA" id="ARBA00023163"/>
    </source>
</evidence>